<evidence type="ECO:0000313" key="1">
    <source>
        <dbReference type="EMBL" id="OMJ65264.1"/>
    </source>
</evidence>
<protein>
    <submittedName>
        <fullName evidence="1">Uncharacterized protein</fullName>
    </submittedName>
</protein>
<dbReference type="EMBL" id="MPUH01002283">
    <property type="protein sequence ID" value="OMJ65264.1"/>
    <property type="molecule type" value="Genomic_DNA"/>
</dbReference>
<accession>A0A1R2AL91</accession>
<reference evidence="1 2" key="1">
    <citation type="submission" date="2016-11" db="EMBL/GenBank/DDBJ databases">
        <title>The macronuclear genome of Stentor coeruleus: a giant cell with tiny introns.</title>
        <authorList>
            <person name="Slabodnick M."/>
            <person name="Ruby J.G."/>
            <person name="Reiff S.B."/>
            <person name="Swart E.C."/>
            <person name="Gosai S."/>
            <person name="Prabakaran S."/>
            <person name="Witkowska E."/>
            <person name="Larue G.E."/>
            <person name="Fisher S."/>
            <person name="Freeman R.M."/>
            <person name="Gunawardena J."/>
            <person name="Chu W."/>
            <person name="Stover N.A."/>
            <person name="Gregory B.D."/>
            <person name="Nowacki M."/>
            <person name="Derisi J."/>
            <person name="Roy S.W."/>
            <person name="Marshall W.F."/>
            <person name="Sood P."/>
        </authorList>
    </citation>
    <scope>NUCLEOTIDE SEQUENCE [LARGE SCALE GENOMIC DNA]</scope>
    <source>
        <strain evidence="1">WM001</strain>
    </source>
</reference>
<dbReference type="AlphaFoldDB" id="A0A1R2AL91"/>
<gene>
    <name evidence="1" type="ORF">SteCoe_38662</name>
</gene>
<keyword evidence="2" id="KW-1185">Reference proteome</keyword>
<dbReference type="Proteomes" id="UP000187209">
    <property type="component" value="Unassembled WGS sequence"/>
</dbReference>
<proteinExistence type="predicted"/>
<evidence type="ECO:0000313" key="2">
    <source>
        <dbReference type="Proteomes" id="UP000187209"/>
    </source>
</evidence>
<organism evidence="1 2">
    <name type="scientific">Stentor coeruleus</name>
    <dbReference type="NCBI Taxonomy" id="5963"/>
    <lineage>
        <taxon>Eukaryota</taxon>
        <taxon>Sar</taxon>
        <taxon>Alveolata</taxon>
        <taxon>Ciliophora</taxon>
        <taxon>Postciliodesmatophora</taxon>
        <taxon>Heterotrichea</taxon>
        <taxon>Heterotrichida</taxon>
        <taxon>Stentoridae</taxon>
        <taxon>Stentor</taxon>
    </lineage>
</organism>
<name>A0A1R2AL91_9CILI</name>
<sequence>MKISLSNNAKTHQASILLHSNTNSFSNSKSIQGYYFSDSTIHENSISLLSNPLSKNLEESWLKLCTNNEPKAITPIPKEESEVDASNTSFVTKSFYIEIEAGMMVSECKGVIRKLNEKLDENYERISRESLENIRLKQAMHDLQDRIGEKKQIEINCMRASCGCLII</sequence>
<comment type="caution">
    <text evidence="1">The sequence shown here is derived from an EMBL/GenBank/DDBJ whole genome shotgun (WGS) entry which is preliminary data.</text>
</comment>